<dbReference type="RefSeq" id="WP_354542323.1">
    <property type="nucleotide sequence ID" value="NZ_JBEPMS010000008.1"/>
</dbReference>
<organism evidence="2 3">
    <name type="scientific">Rhizobium alvei</name>
    <dbReference type="NCBI Taxonomy" id="1132659"/>
    <lineage>
        <taxon>Bacteria</taxon>
        <taxon>Pseudomonadati</taxon>
        <taxon>Pseudomonadota</taxon>
        <taxon>Alphaproteobacteria</taxon>
        <taxon>Hyphomicrobiales</taxon>
        <taxon>Rhizobiaceae</taxon>
        <taxon>Rhizobium/Agrobacterium group</taxon>
        <taxon>Rhizobium</taxon>
    </lineage>
</organism>
<sequence length="183" mass="19645">MAANSDSSAPKPVIAAEPGPLAPDDSQLASLFGKLSRERNSEQAKTLADQIRGLQAQSGSATIDMLIGNADKAVSEQRYGAALDFLDQVTLLAPDFADGWNRRATVHYLMGNFPKAMADTAHVLALDAHHLNALSALANMLEDSGRDAQALQAWQAYLKLYPADQDAQKESLELIDKLVGQKT</sequence>
<name>A0ABT8YPI3_9HYPH</name>
<dbReference type="InterPro" id="IPR011990">
    <property type="entry name" value="TPR-like_helical_dom_sf"/>
</dbReference>
<gene>
    <name evidence="2" type="ORF">Q4481_15000</name>
</gene>
<evidence type="ECO:0000313" key="2">
    <source>
        <dbReference type="EMBL" id="MDO6965273.1"/>
    </source>
</evidence>
<keyword evidence="3" id="KW-1185">Reference proteome</keyword>
<dbReference type="InterPro" id="IPR019734">
    <property type="entry name" value="TPR_rpt"/>
</dbReference>
<evidence type="ECO:0000313" key="3">
    <source>
        <dbReference type="Proteomes" id="UP001174932"/>
    </source>
</evidence>
<dbReference type="Gene3D" id="1.25.40.10">
    <property type="entry name" value="Tetratricopeptide repeat domain"/>
    <property type="match status" value="1"/>
</dbReference>
<evidence type="ECO:0000256" key="1">
    <source>
        <dbReference type="SAM" id="MobiDB-lite"/>
    </source>
</evidence>
<dbReference type="SMART" id="SM00028">
    <property type="entry name" value="TPR"/>
    <property type="match status" value="3"/>
</dbReference>
<dbReference type="EMBL" id="JAUOZU010000010">
    <property type="protein sequence ID" value="MDO6965273.1"/>
    <property type="molecule type" value="Genomic_DNA"/>
</dbReference>
<dbReference type="Proteomes" id="UP001174932">
    <property type="component" value="Unassembled WGS sequence"/>
</dbReference>
<reference evidence="2" key="1">
    <citation type="journal article" date="2015" name="Int. J. Syst. Evol. Microbiol.">
        <title>Rhizobium alvei sp. nov., isolated from a freshwater river.</title>
        <authorList>
            <person name="Sheu S.Y."/>
            <person name="Huang H.W."/>
            <person name="Young C.C."/>
            <person name="Chen W.M."/>
        </authorList>
    </citation>
    <scope>NUCLEOTIDE SEQUENCE</scope>
    <source>
        <strain evidence="2">TNR-22</strain>
    </source>
</reference>
<protein>
    <recommendedName>
        <fullName evidence="4">Tetratricopeptide repeat protein</fullName>
    </recommendedName>
</protein>
<evidence type="ECO:0008006" key="4">
    <source>
        <dbReference type="Google" id="ProtNLM"/>
    </source>
</evidence>
<proteinExistence type="predicted"/>
<comment type="caution">
    <text evidence="2">The sequence shown here is derived from an EMBL/GenBank/DDBJ whole genome shotgun (WGS) entry which is preliminary data.</text>
</comment>
<dbReference type="SUPFAM" id="SSF48452">
    <property type="entry name" value="TPR-like"/>
    <property type="match status" value="1"/>
</dbReference>
<reference evidence="2" key="2">
    <citation type="submission" date="2023-07" db="EMBL/GenBank/DDBJ databases">
        <authorList>
            <person name="Shen H."/>
        </authorList>
    </citation>
    <scope>NUCLEOTIDE SEQUENCE</scope>
    <source>
        <strain evidence="2">TNR-22</strain>
    </source>
</reference>
<feature type="region of interest" description="Disordered" evidence="1">
    <location>
        <begin position="1"/>
        <end position="24"/>
    </location>
</feature>
<accession>A0ABT8YPI3</accession>